<gene>
    <name evidence="3" type="ORF">OIK44_10235</name>
</gene>
<accession>A0ABT5JZ18</accession>
<keyword evidence="2" id="KW-0732">Signal</keyword>
<feature type="signal peptide" evidence="2">
    <location>
        <begin position="1"/>
        <end position="19"/>
    </location>
</feature>
<evidence type="ECO:0000256" key="2">
    <source>
        <dbReference type="SAM" id="SignalP"/>
    </source>
</evidence>
<dbReference type="RefSeq" id="WP_273670640.1">
    <property type="nucleotide sequence ID" value="NZ_JAQQXR010000003.1"/>
</dbReference>
<sequence>MRHWPLFAVLAAAAHLAAAAPEPPPAPEPGAGCVEVEVNGVRTQSLSCLSEKLLPAPAKARPAPPQAGMAAEAIAQRPSNQLGLFNWSATSHRMGNTFGTSVQAQRPAPPPAAPVLPRRP</sequence>
<name>A0ABT5JZ18_9BURK</name>
<evidence type="ECO:0000313" key="3">
    <source>
        <dbReference type="EMBL" id="MDC8757967.1"/>
    </source>
</evidence>
<dbReference type="EMBL" id="JAQQXR010000003">
    <property type="protein sequence ID" value="MDC8757967.1"/>
    <property type="molecule type" value="Genomic_DNA"/>
</dbReference>
<feature type="region of interest" description="Disordered" evidence="1">
    <location>
        <begin position="98"/>
        <end position="120"/>
    </location>
</feature>
<protein>
    <submittedName>
        <fullName evidence="3">Uncharacterized protein</fullName>
    </submittedName>
</protein>
<dbReference type="Proteomes" id="UP001221208">
    <property type="component" value="Unassembled WGS sequence"/>
</dbReference>
<feature type="chain" id="PRO_5046154777" evidence="2">
    <location>
        <begin position="20"/>
        <end position="120"/>
    </location>
</feature>
<proteinExistence type="predicted"/>
<evidence type="ECO:0000256" key="1">
    <source>
        <dbReference type="SAM" id="MobiDB-lite"/>
    </source>
</evidence>
<organism evidence="3 4">
    <name type="scientific">Janthinobacterium fluminis</name>
    <dbReference type="NCBI Taxonomy" id="2987524"/>
    <lineage>
        <taxon>Bacteria</taxon>
        <taxon>Pseudomonadati</taxon>
        <taxon>Pseudomonadota</taxon>
        <taxon>Betaproteobacteria</taxon>
        <taxon>Burkholderiales</taxon>
        <taxon>Oxalobacteraceae</taxon>
        <taxon>Janthinobacterium</taxon>
    </lineage>
</organism>
<reference evidence="3 4" key="1">
    <citation type="submission" date="2022-10" db="EMBL/GenBank/DDBJ databases">
        <title>Janthinobacterium sp. hw3 Genome sequencing.</title>
        <authorList>
            <person name="Park S."/>
        </authorList>
    </citation>
    <scope>NUCLEOTIDE SEQUENCE [LARGE SCALE GENOMIC DNA]</scope>
    <source>
        <strain evidence="4">hw3</strain>
    </source>
</reference>
<comment type="caution">
    <text evidence="3">The sequence shown here is derived from an EMBL/GenBank/DDBJ whole genome shotgun (WGS) entry which is preliminary data.</text>
</comment>
<keyword evidence="4" id="KW-1185">Reference proteome</keyword>
<evidence type="ECO:0000313" key="4">
    <source>
        <dbReference type="Proteomes" id="UP001221208"/>
    </source>
</evidence>